<evidence type="ECO:0000256" key="1">
    <source>
        <dbReference type="ARBA" id="ARBA00022553"/>
    </source>
</evidence>
<gene>
    <name evidence="4" type="ORF">C4561_02265</name>
</gene>
<evidence type="ECO:0000313" key="5">
    <source>
        <dbReference type="Proteomes" id="UP000265540"/>
    </source>
</evidence>
<evidence type="ECO:0000313" key="4">
    <source>
        <dbReference type="EMBL" id="RJR27356.1"/>
    </source>
</evidence>
<dbReference type="InterPro" id="IPR050595">
    <property type="entry name" value="Bact_response_regulator"/>
</dbReference>
<dbReference type="GO" id="GO:0000160">
    <property type="term" value="P:phosphorelay signal transduction system"/>
    <property type="evidence" value="ECO:0007669"/>
    <property type="project" value="InterPro"/>
</dbReference>
<proteinExistence type="predicted"/>
<dbReference type="SMART" id="SM00448">
    <property type="entry name" value="REC"/>
    <property type="match status" value="1"/>
</dbReference>
<feature type="domain" description="Response regulatory" evidence="3">
    <location>
        <begin position="7"/>
        <end position="126"/>
    </location>
</feature>
<reference evidence="4 5" key="1">
    <citation type="journal article" date="2017" name="ISME J.">
        <title>Energy and carbon metabolisms in a deep terrestrial subsurface fluid microbial community.</title>
        <authorList>
            <person name="Momper L."/>
            <person name="Jungbluth S.P."/>
            <person name="Lee M.D."/>
            <person name="Amend J.P."/>
        </authorList>
    </citation>
    <scope>NUCLEOTIDE SEQUENCE [LARGE SCALE GENOMIC DNA]</scope>
    <source>
        <strain evidence="4">SURF_46</strain>
    </source>
</reference>
<name>A0A3A4ZLE9_UNCKA</name>
<protein>
    <submittedName>
        <fullName evidence="4">Response regulator</fullName>
    </submittedName>
</protein>
<dbReference type="CDD" id="cd00156">
    <property type="entry name" value="REC"/>
    <property type="match status" value="1"/>
</dbReference>
<dbReference type="EMBL" id="QZJF01000012">
    <property type="protein sequence ID" value="RJR27356.1"/>
    <property type="molecule type" value="Genomic_DNA"/>
</dbReference>
<dbReference type="PROSITE" id="PS50110">
    <property type="entry name" value="RESPONSE_REGULATORY"/>
    <property type="match status" value="1"/>
</dbReference>
<organism evidence="4 5">
    <name type="scientific">candidate division WWE3 bacterium</name>
    <dbReference type="NCBI Taxonomy" id="2053526"/>
    <lineage>
        <taxon>Bacteria</taxon>
        <taxon>Katanobacteria</taxon>
    </lineage>
</organism>
<accession>A0A3A4ZLE9</accession>
<feature type="modified residue" description="4-aspartylphosphate" evidence="2">
    <location>
        <position position="59"/>
    </location>
</feature>
<dbReference type="Pfam" id="PF00072">
    <property type="entry name" value="Response_reg"/>
    <property type="match status" value="1"/>
</dbReference>
<dbReference type="SUPFAM" id="SSF52172">
    <property type="entry name" value="CheY-like"/>
    <property type="match status" value="1"/>
</dbReference>
<keyword evidence="1 2" id="KW-0597">Phosphoprotein</keyword>
<dbReference type="Proteomes" id="UP000265540">
    <property type="component" value="Unassembled WGS sequence"/>
</dbReference>
<dbReference type="InterPro" id="IPR001789">
    <property type="entry name" value="Sig_transdc_resp-reg_receiver"/>
</dbReference>
<dbReference type="AlphaFoldDB" id="A0A3A4ZLE9"/>
<evidence type="ECO:0000259" key="3">
    <source>
        <dbReference type="PROSITE" id="PS50110"/>
    </source>
</evidence>
<evidence type="ECO:0000256" key="2">
    <source>
        <dbReference type="PROSITE-ProRule" id="PRU00169"/>
    </source>
</evidence>
<sequence>MTHKNMTIMVIEDEELLLNAITKKLEVSGIKPMAYLDADTALAYLMDESNIPPHAIWLDYHLKGTDGLEFTKKVKESPRLKSIPIVVVSNSANDETVKNVLSLGIDKYLLKAEHRLDDIIKVIESILETNK</sequence>
<dbReference type="InterPro" id="IPR011006">
    <property type="entry name" value="CheY-like_superfamily"/>
</dbReference>
<dbReference type="Gene3D" id="3.40.50.2300">
    <property type="match status" value="1"/>
</dbReference>
<dbReference type="PANTHER" id="PTHR44591">
    <property type="entry name" value="STRESS RESPONSE REGULATOR PROTEIN 1"/>
    <property type="match status" value="1"/>
</dbReference>
<dbReference type="PANTHER" id="PTHR44591:SF3">
    <property type="entry name" value="RESPONSE REGULATORY DOMAIN-CONTAINING PROTEIN"/>
    <property type="match status" value="1"/>
</dbReference>
<comment type="caution">
    <text evidence="4">The sequence shown here is derived from an EMBL/GenBank/DDBJ whole genome shotgun (WGS) entry which is preliminary data.</text>
</comment>